<proteinExistence type="predicted"/>
<dbReference type="AlphaFoldDB" id="A0A1G6MJ53"/>
<keyword evidence="3" id="KW-1185">Reference proteome</keyword>
<feature type="transmembrane region" description="Helical" evidence="1">
    <location>
        <begin position="28"/>
        <end position="44"/>
    </location>
</feature>
<organism evidence="2 3">
    <name type="scientific">Acinetobacter marinus</name>
    <dbReference type="NCBI Taxonomy" id="281375"/>
    <lineage>
        <taxon>Bacteria</taxon>
        <taxon>Pseudomonadati</taxon>
        <taxon>Pseudomonadota</taxon>
        <taxon>Gammaproteobacteria</taxon>
        <taxon>Moraxellales</taxon>
        <taxon>Moraxellaceae</taxon>
        <taxon>Acinetobacter</taxon>
    </lineage>
</organism>
<sequence>MENNQMENRQANAEQIKKYTALVKTSKINLFLTPVILAILAYFIGLDKILRGDSMLPFVLAIMIIINTLQFFYYRHKLKQLQQSDKPKSGGGIERM</sequence>
<evidence type="ECO:0000313" key="3">
    <source>
        <dbReference type="Proteomes" id="UP000242317"/>
    </source>
</evidence>
<dbReference type="EMBL" id="FMYK01000007">
    <property type="protein sequence ID" value="SDC55501.1"/>
    <property type="molecule type" value="Genomic_DNA"/>
</dbReference>
<evidence type="ECO:0000256" key="1">
    <source>
        <dbReference type="SAM" id="Phobius"/>
    </source>
</evidence>
<evidence type="ECO:0000313" key="2">
    <source>
        <dbReference type="EMBL" id="SDC55501.1"/>
    </source>
</evidence>
<dbReference type="Proteomes" id="UP000242317">
    <property type="component" value="Unassembled WGS sequence"/>
</dbReference>
<dbReference type="RefSeq" id="WP_092620517.1">
    <property type="nucleotide sequence ID" value="NZ_FMYK01000007.1"/>
</dbReference>
<gene>
    <name evidence="2" type="ORF">SAMN05421749_10730</name>
</gene>
<keyword evidence="1" id="KW-0472">Membrane</keyword>
<name>A0A1G6MJ53_9GAMM</name>
<feature type="transmembrane region" description="Helical" evidence="1">
    <location>
        <begin position="56"/>
        <end position="74"/>
    </location>
</feature>
<reference evidence="3" key="1">
    <citation type="submission" date="2016-09" db="EMBL/GenBank/DDBJ databases">
        <authorList>
            <person name="Varghese N."/>
            <person name="Submissions S."/>
        </authorList>
    </citation>
    <scope>NUCLEOTIDE SEQUENCE [LARGE SCALE GENOMIC DNA]</scope>
    <source>
        <strain evidence="3">ANC 3699</strain>
    </source>
</reference>
<protein>
    <submittedName>
        <fullName evidence="2">Uncharacterized protein</fullName>
    </submittedName>
</protein>
<keyword evidence="1" id="KW-1133">Transmembrane helix</keyword>
<keyword evidence="1" id="KW-0812">Transmembrane</keyword>
<accession>A0A1G6MJ53</accession>